<gene>
    <name evidence="16" type="ORF">HC352_02215</name>
</gene>
<dbReference type="InterPro" id="IPR043131">
    <property type="entry name" value="BCAT-like_N"/>
</dbReference>
<dbReference type="RefSeq" id="WP_168917389.1">
    <property type="nucleotide sequence ID" value="NZ_CP050804.1"/>
</dbReference>
<dbReference type="InterPro" id="IPR036038">
    <property type="entry name" value="Aminotransferase-like"/>
</dbReference>
<dbReference type="Gene3D" id="3.20.10.10">
    <property type="entry name" value="D-amino Acid Aminotransferase, subunit A, domain 2"/>
    <property type="match status" value="1"/>
</dbReference>
<name>A0A6H2EIQ7_9ACTO</name>
<dbReference type="GO" id="GO:0009098">
    <property type="term" value="P:L-leucine biosynthetic process"/>
    <property type="evidence" value="ECO:0007669"/>
    <property type="project" value="UniProtKB-UniPathway"/>
</dbReference>
<evidence type="ECO:0000256" key="8">
    <source>
        <dbReference type="ARBA" id="ARBA00022605"/>
    </source>
</evidence>
<protein>
    <recommendedName>
        <fullName evidence="6">branched-chain-amino-acid transaminase</fullName>
        <ecNumber evidence="6">2.6.1.42</ecNumber>
    </recommendedName>
</protein>
<dbReference type="UniPathway" id="UPA00048">
    <property type="reaction ID" value="UER00073"/>
</dbReference>
<dbReference type="NCBIfam" id="NF009897">
    <property type="entry name" value="PRK13357.1"/>
    <property type="match status" value="1"/>
</dbReference>
<keyword evidence="17" id="KW-1185">Reference proteome</keyword>
<dbReference type="PIRSF" id="PIRSF006468">
    <property type="entry name" value="BCAT1"/>
    <property type="match status" value="1"/>
</dbReference>
<dbReference type="InterPro" id="IPR043132">
    <property type="entry name" value="BCAT-like_C"/>
</dbReference>
<dbReference type="PANTHER" id="PTHR11825:SF44">
    <property type="entry name" value="BRANCHED-CHAIN-AMINO-ACID AMINOTRANSFERASE"/>
    <property type="match status" value="1"/>
</dbReference>
<dbReference type="GO" id="GO:0009097">
    <property type="term" value="P:isoleucine biosynthetic process"/>
    <property type="evidence" value="ECO:0007669"/>
    <property type="project" value="UniProtKB-UniPathway"/>
</dbReference>
<evidence type="ECO:0000256" key="11">
    <source>
        <dbReference type="ARBA" id="ARBA00023304"/>
    </source>
</evidence>
<dbReference type="GO" id="GO:0009099">
    <property type="term" value="P:L-valine biosynthetic process"/>
    <property type="evidence" value="ECO:0007669"/>
    <property type="project" value="UniProtKB-UniPathway"/>
</dbReference>
<dbReference type="UniPathway" id="UPA00047">
    <property type="reaction ID" value="UER00058"/>
</dbReference>
<evidence type="ECO:0000256" key="12">
    <source>
        <dbReference type="ARBA" id="ARBA00048212"/>
    </source>
</evidence>
<comment type="pathway">
    <text evidence="2">Amino-acid biosynthesis; L-isoleucine biosynthesis; L-isoleucine from 2-oxobutanoate: step 4/4.</text>
</comment>
<feature type="modified residue" description="N6-(pyridoxal phosphate)lysine" evidence="15">
    <location>
        <position position="221"/>
    </location>
</feature>
<comment type="catalytic activity">
    <reaction evidence="14">
        <text>L-leucine + 2-oxoglutarate = 4-methyl-2-oxopentanoate + L-glutamate</text>
        <dbReference type="Rhea" id="RHEA:18321"/>
        <dbReference type="ChEBI" id="CHEBI:16810"/>
        <dbReference type="ChEBI" id="CHEBI:17865"/>
        <dbReference type="ChEBI" id="CHEBI:29985"/>
        <dbReference type="ChEBI" id="CHEBI:57427"/>
        <dbReference type="EC" id="2.6.1.42"/>
    </reaction>
</comment>
<dbReference type="KEGG" id="arca:HC352_02215"/>
<dbReference type="CDD" id="cd01557">
    <property type="entry name" value="BCAT_beta_family"/>
    <property type="match status" value="1"/>
</dbReference>
<evidence type="ECO:0000256" key="1">
    <source>
        <dbReference type="ARBA" id="ARBA00001933"/>
    </source>
</evidence>
<evidence type="ECO:0000256" key="13">
    <source>
        <dbReference type="ARBA" id="ARBA00048798"/>
    </source>
</evidence>
<proteinExistence type="inferred from homology"/>
<keyword evidence="8" id="KW-0028">Amino-acid biosynthesis</keyword>
<dbReference type="GO" id="GO:0004084">
    <property type="term" value="F:branched-chain-amino-acid transaminase activity"/>
    <property type="evidence" value="ECO:0007669"/>
    <property type="project" value="UniProtKB-EC"/>
</dbReference>
<keyword evidence="11" id="KW-0100">Branched-chain amino acid biosynthesis</keyword>
<evidence type="ECO:0000313" key="16">
    <source>
        <dbReference type="EMBL" id="QJC21448.1"/>
    </source>
</evidence>
<evidence type="ECO:0000256" key="9">
    <source>
        <dbReference type="ARBA" id="ARBA00022679"/>
    </source>
</evidence>
<comment type="catalytic activity">
    <reaction evidence="12">
        <text>L-valine + 2-oxoglutarate = 3-methyl-2-oxobutanoate + L-glutamate</text>
        <dbReference type="Rhea" id="RHEA:24813"/>
        <dbReference type="ChEBI" id="CHEBI:11851"/>
        <dbReference type="ChEBI" id="CHEBI:16810"/>
        <dbReference type="ChEBI" id="CHEBI:29985"/>
        <dbReference type="ChEBI" id="CHEBI:57762"/>
        <dbReference type="EC" id="2.6.1.42"/>
    </reaction>
</comment>
<evidence type="ECO:0000256" key="3">
    <source>
        <dbReference type="ARBA" id="ARBA00004931"/>
    </source>
</evidence>
<comment type="catalytic activity">
    <reaction evidence="13">
        <text>L-isoleucine + 2-oxoglutarate = (S)-3-methyl-2-oxopentanoate + L-glutamate</text>
        <dbReference type="Rhea" id="RHEA:24801"/>
        <dbReference type="ChEBI" id="CHEBI:16810"/>
        <dbReference type="ChEBI" id="CHEBI:29985"/>
        <dbReference type="ChEBI" id="CHEBI:35146"/>
        <dbReference type="ChEBI" id="CHEBI:58045"/>
        <dbReference type="EC" id="2.6.1.42"/>
    </reaction>
</comment>
<comment type="pathway">
    <text evidence="3">Amino-acid biosynthesis; L-valine biosynthesis; L-valine from pyruvate: step 4/4.</text>
</comment>
<evidence type="ECO:0000256" key="15">
    <source>
        <dbReference type="PIRSR" id="PIRSR006468-1"/>
    </source>
</evidence>
<evidence type="ECO:0000256" key="7">
    <source>
        <dbReference type="ARBA" id="ARBA00022576"/>
    </source>
</evidence>
<reference evidence="16 17" key="1">
    <citation type="submission" date="2020-03" db="EMBL/GenBank/DDBJ databases">
        <title>Complete genome of Arcanobacterium buesumensis sp. nov. strain 2701.</title>
        <authorList>
            <person name="Borowiak M."/>
            <person name="Alssahen M."/>
            <person name="Laemmler C."/>
            <person name="Malorny B."/>
            <person name="Hassan A."/>
            <person name="Prenger-Berninghoff E."/>
            <person name="Ploetz M."/>
            <person name="Abdulmawjood A."/>
        </authorList>
    </citation>
    <scope>NUCLEOTIDE SEQUENCE [LARGE SCALE GENOMIC DNA]</scope>
    <source>
        <strain evidence="16 17">2701</strain>
    </source>
</reference>
<comment type="pathway">
    <text evidence="4">Amino-acid biosynthesis; L-leucine biosynthesis; L-leucine from 3-methyl-2-oxobutanoate: step 4/4.</text>
</comment>
<evidence type="ECO:0000256" key="2">
    <source>
        <dbReference type="ARBA" id="ARBA00004824"/>
    </source>
</evidence>
<evidence type="ECO:0000256" key="10">
    <source>
        <dbReference type="ARBA" id="ARBA00022898"/>
    </source>
</evidence>
<sequence length="382" mass="41628">MVRMPTSLEEQAGLCWPLADEVARRFPIVEHPAPASEEKYRAVMKSLKFGEGFGDYMARVSWDGERGWHGHRIEPYGPLALDPAGAVLHYGQEVFEGLKAYRHADGSVWTFRPAYNAARLNASNQRLMIPQFPIEDFLGSIAALVRADRRWVPASAGASLYLRPFVFGSEAFLGVRAANRFEYAVVASPSGPYFTHGFTPINVWVEQTHHRAGPGGMGDVKTGGNYAASFYAKSHAFERGFDEVLFLDAATNSFIDELGAMNVFVVMADGSVRTPALSGTILPGSTRSAILYILDDEGVLAHEESIGLDELWAGIKSGAVVEMFACGTAAAVVSIGSLTKGHERLNLPGSAFAHRIYKALTDIQFGIAPDRFGWMYKLADGE</sequence>
<organism evidence="16 17">
    <name type="scientific">Arcanobacterium buesumense</name>
    <dbReference type="NCBI Taxonomy" id="2722751"/>
    <lineage>
        <taxon>Bacteria</taxon>
        <taxon>Bacillati</taxon>
        <taxon>Actinomycetota</taxon>
        <taxon>Actinomycetes</taxon>
        <taxon>Actinomycetales</taxon>
        <taxon>Actinomycetaceae</taxon>
        <taxon>Arcanobacterium</taxon>
    </lineage>
</organism>
<keyword evidence="9 16" id="KW-0808">Transferase</keyword>
<comment type="cofactor">
    <cofactor evidence="1">
        <name>pyridoxal 5'-phosphate</name>
        <dbReference type="ChEBI" id="CHEBI:597326"/>
    </cofactor>
</comment>
<keyword evidence="7 16" id="KW-0032">Aminotransferase</keyword>
<accession>A0A6H2EIQ7</accession>
<dbReference type="SUPFAM" id="SSF56752">
    <property type="entry name" value="D-aminoacid aminotransferase-like PLP-dependent enzymes"/>
    <property type="match status" value="1"/>
</dbReference>
<dbReference type="InterPro" id="IPR001544">
    <property type="entry name" value="Aminotrans_IV"/>
</dbReference>
<dbReference type="InterPro" id="IPR033939">
    <property type="entry name" value="BCAT_family"/>
</dbReference>
<dbReference type="EMBL" id="CP050804">
    <property type="protein sequence ID" value="QJC21448.1"/>
    <property type="molecule type" value="Genomic_DNA"/>
</dbReference>
<evidence type="ECO:0000256" key="5">
    <source>
        <dbReference type="ARBA" id="ARBA00009320"/>
    </source>
</evidence>
<dbReference type="EC" id="2.6.1.42" evidence="6"/>
<dbReference type="Proteomes" id="UP000502298">
    <property type="component" value="Chromosome"/>
</dbReference>
<dbReference type="InterPro" id="IPR005786">
    <property type="entry name" value="B_amino_transII"/>
</dbReference>
<comment type="similarity">
    <text evidence="5">Belongs to the class-IV pyridoxal-phosphate-dependent aminotransferase family.</text>
</comment>
<dbReference type="Gene3D" id="3.30.470.10">
    <property type="match status" value="1"/>
</dbReference>
<evidence type="ECO:0000256" key="6">
    <source>
        <dbReference type="ARBA" id="ARBA00013053"/>
    </source>
</evidence>
<evidence type="ECO:0000256" key="14">
    <source>
        <dbReference type="ARBA" id="ARBA00049229"/>
    </source>
</evidence>
<dbReference type="Pfam" id="PF01063">
    <property type="entry name" value="Aminotran_4"/>
    <property type="match status" value="1"/>
</dbReference>
<dbReference type="PANTHER" id="PTHR11825">
    <property type="entry name" value="SUBGROUP IIII AMINOTRANSFERASE"/>
    <property type="match status" value="1"/>
</dbReference>
<dbReference type="AlphaFoldDB" id="A0A6H2EIQ7"/>
<evidence type="ECO:0000313" key="17">
    <source>
        <dbReference type="Proteomes" id="UP000502298"/>
    </source>
</evidence>
<dbReference type="NCBIfam" id="TIGR01123">
    <property type="entry name" value="ilvE_II"/>
    <property type="match status" value="1"/>
</dbReference>
<keyword evidence="10" id="KW-0663">Pyridoxal phosphate</keyword>
<evidence type="ECO:0000256" key="4">
    <source>
        <dbReference type="ARBA" id="ARBA00005072"/>
    </source>
</evidence>
<dbReference type="UniPathway" id="UPA00049">
    <property type="reaction ID" value="UER00062"/>
</dbReference>